<evidence type="ECO:0000256" key="1">
    <source>
        <dbReference type="ARBA" id="ARBA00004123"/>
    </source>
</evidence>
<reference evidence="4" key="1">
    <citation type="submission" date="2020-07" db="EMBL/GenBank/DDBJ databases">
        <title>Genome sequence and genetic diversity analysis of an under-domesticated orphan crop, white fonio (Digitaria exilis).</title>
        <authorList>
            <person name="Bennetzen J.L."/>
            <person name="Chen S."/>
            <person name="Ma X."/>
            <person name="Wang X."/>
            <person name="Yssel A.E.J."/>
            <person name="Chaluvadi S.R."/>
            <person name="Johnson M."/>
            <person name="Gangashetty P."/>
            <person name="Hamidou F."/>
            <person name="Sanogo M.D."/>
            <person name="Zwaenepoel A."/>
            <person name="Wallace J."/>
            <person name="Van De Peer Y."/>
            <person name="Van Deynze A."/>
        </authorList>
    </citation>
    <scope>NUCLEOTIDE SEQUENCE</scope>
    <source>
        <tissue evidence="4">Leaves</tissue>
    </source>
</reference>
<dbReference type="AlphaFoldDB" id="A0A835BAA5"/>
<feature type="region of interest" description="Disordered" evidence="3">
    <location>
        <begin position="69"/>
        <end position="104"/>
    </location>
</feature>
<dbReference type="PANTHER" id="PTHR33172">
    <property type="entry name" value="OS08G0516900 PROTEIN"/>
    <property type="match status" value="1"/>
</dbReference>
<dbReference type="OrthoDB" id="696276at2759"/>
<comment type="caution">
    <text evidence="4">The sequence shown here is derived from an EMBL/GenBank/DDBJ whole genome shotgun (WGS) entry which is preliminary data.</text>
</comment>
<feature type="compositionally biased region" description="Acidic residues" evidence="3">
    <location>
        <begin position="78"/>
        <end position="89"/>
    </location>
</feature>
<name>A0A835BAA5_9POAL</name>
<keyword evidence="2" id="KW-0539">Nucleus</keyword>
<sequence length="202" mass="20275">MSVVAAAAVGPGAPVASYGQMCGGGGGGARKRKDVVQDQEAEVNAGGVARRHPGAGLFVLETVEEAVDEERSSIGAASEDEVEDGDEADSGGAMPPSARKGGGALASMDALDDALPVKRGLSNFFSGKSRSFANLQDAATAVSSARDLAKPENPFNKRRRVLRCCSIRRVASTSLTALPLFLPPTTAPDDGAAGGGSSSSGG</sequence>
<dbReference type="GO" id="GO:0005634">
    <property type="term" value="C:nucleus"/>
    <property type="evidence" value="ECO:0007669"/>
    <property type="project" value="UniProtKB-SubCell"/>
</dbReference>
<dbReference type="EMBL" id="JACEFO010002056">
    <property type="protein sequence ID" value="KAF8687494.1"/>
    <property type="molecule type" value="Genomic_DNA"/>
</dbReference>
<organism evidence="4 5">
    <name type="scientific">Digitaria exilis</name>
    <dbReference type="NCBI Taxonomy" id="1010633"/>
    <lineage>
        <taxon>Eukaryota</taxon>
        <taxon>Viridiplantae</taxon>
        <taxon>Streptophyta</taxon>
        <taxon>Embryophyta</taxon>
        <taxon>Tracheophyta</taxon>
        <taxon>Spermatophyta</taxon>
        <taxon>Magnoliopsida</taxon>
        <taxon>Liliopsida</taxon>
        <taxon>Poales</taxon>
        <taxon>Poaceae</taxon>
        <taxon>PACMAD clade</taxon>
        <taxon>Panicoideae</taxon>
        <taxon>Panicodae</taxon>
        <taxon>Paniceae</taxon>
        <taxon>Anthephorinae</taxon>
        <taxon>Digitaria</taxon>
    </lineage>
</organism>
<protein>
    <submittedName>
        <fullName evidence="4">Uncharacterized protein</fullName>
    </submittedName>
</protein>
<dbReference type="Proteomes" id="UP000636709">
    <property type="component" value="Unassembled WGS sequence"/>
</dbReference>
<keyword evidence="5" id="KW-1185">Reference proteome</keyword>
<dbReference type="InterPro" id="IPR051992">
    <property type="entry name" value="OxStress_Response_Reg"/>
</dbReference>
<feature type="compositionally biased region" description="Low complexity" evidence="3">
    <location>
        <begin position="1"/>
        <end position="16"/>
    </location>
</feature>
<gene>
    <name evidence="4" type="ORF">HU200_043190</name>
</gene>
<feature type="compositionally biased region" description="Gly residues" evidence="3">
    <location>
        <begin position="192"/>
        <end position="202"/>
    </location>
</feature>
<evidence type="ECO:0000256" key="3">
    <source>
        <dbReference type="SAM" id="MobiDB-lite"/>
    </source>
</evidence>
<dbReference type="GO" id="GO:0006950">
    <property type="term" value="P:response to stress"/>
    <property type="evidence" value="ECO:0007669"/>
    <property type="project" value="UniProtKB-ARBA"/>
</dbReference>
<evidence type="ECO:0000313" key="4">
    <source>
        <dbReference type="EMBL" id="KAF8687494.1"/>
    </source>
</evidence>
<accession>A0A835BAA5</accession>
<dbReference type="PANTHER" id="PTHR33172:SF90">
    <property type="entry name" value="OS06G0698748 PROTEIN"/>
    <property type="match status" value="1"/>
</dbReference>
<comment type="subcellular location">
    <subcellularLocation>
        <location evidence="1">Nucleus</location>
    </subcellularLocation>
</comment>
<feature type="region of interest" description="Disordered" evidence="3">
    <location>
        <begin position="182"/>
        <end position="202"/>
    </location>
</feature>
<evidence type="ECO:0000256" key="2">
    <source>
        <dbReference type="ARBA" id="ARBA00023242"/>
    </source>
</evidence>
<dbReference type="Gramene" id="Dexi4B01G0021630.1">
    <property type="protein sequence ID" value="Dexi4B01G0021630.1:cds"/>
    <property type="gene ID" value="Dexi4B01G0021630"/>
</dbReference>
<proteinExistence type="predicted"/>
<feature type="region of interest" description="Disordered" evidence="3">
    <location>
        <begin position="1"/>
        <end position="48"/>
    </location>
</feature>
<evidence type="ECO:0000313" key="5">
    <source>
        <dbReference type="Proteomes" id="UP000636709"/>
    </source>
</evidence>